<evidence type="ECO:0000256" key="1">
    <source>
        <dbReference type="ARBA" id="ARBA00022723"/>
    </source>
</evidence>
<dbReference type="GO" id="GO:0043546">
    <property type="term" value="F:molybdopterin cofactor binding"/>
    <property type="evidence" value="ECO:0007669"/>
    <property type="project" value="InterPro"/>
</dbReference>
<dbReference type="eggNOG" id="arCOG01499">
    <property type="taxonomic scope" value="Archaea"/>
</dbReference>
<evidence type="ECO:0000313" key="7">
    <source>
        <dbReference type="EMBL" id="ADN37182.1"/>
    </source>
</evidence>
<dbReference type="Proteomes" id="UP000006565">
    <property type="component" value="Chromosome"/>
</dbReference>
<keyword evidence="4" id="KW-0411">Iron-sulfur</keyword>
<dbReference type="Gene3D" id="2.40.40.20">
    <property type="match status" value="1"/>
</dbReference>
<evidence type="ECO:0000256" key="3">
    <source>
        <dbReference type="ARBA" id="ARBA00023004"/>
    </source>
</evidence>
<dbReference type="PANTHER" id="PTHR43105:SF14">
    <property type="entry name" value="FORMATE DEHYDROGENASE H"/>
    <property type="match status" value="1"/>
</dbReference>
<evidence type="ECO:0000259" key="5">
    <source>
        <dbReference type="Pfam" id="PF00384"/>
    </source>
</evidence>
<name>E1RED9_METP4</name>
<dbReference type="PANTHER" id="PTHR43105">
    <property type="entry name" value="RESPIRATORY NITRATE REDUCTASE"/>
    <property type="match status" value="1"/>
</dbReference>
<dbReference type="AlphaFoldDB" id="E1RED9"/>
<dbReference type="Pfam" id="PF01568">
    <property type="entry name" value="Molydop_binding"/>
    <property type="match status" value="1"/>
</dbReference>
<evidence type="ECO:0000259" key="6">
    <source>
        <dbReference type="Pfam" id="PF01568"/>
    </source>
</evidence>
<dbReference type="Gene3D" id="3.40.50.740">
    <property type="match status" value="1"/>
</dbReference>
<dbReference type="EMBL" id="CP002117">
    <property type="protein sequence ID" value="ADN37182.1"/>
    <property type="molecule type" value="Genomic_DNA"/>
</dbReference>
<dbReference type="GO" id="GO:0016020">
    <property type="term" value="C:membrane"/>
    <property type="evidence" value="ECO:0007669"/>
    <property type="project" value="TreeGrafter"/>
</dbReference>
<evidence type="ECO:0000256" key="2">
    <source>
        <dbReference type="ARBA" id="ARBA00023002"/>
    </source>
</evidence>
<feature type="domain" description="Molybdopterin oxidoreductase" evidence="5">
    <location>
        <begin position="190"/>
        <end position="355"/>
    </location>
</feature>
<dbReference type="NCBIfam" id="TIGR03129">
    <property type="entry name" value="one_C_dehyd_B"/>
    <property type="match status" value="1"/>
</dbReference>
<dbReference type="InterPro" id="IPR016457">
    <property type="entry name" value="Formylmethanofuran_DH_bsu"/>
</dbReference>
<dbReference type="InterPro" id="IPR006657">
    <property type="entry name" value="MoPterin_dinucl-bd_dom"/>
</dbReference>
<dbReference type="GO" id="GO:0046872">
    <property type="term" value="F:metal ion binding"/>
    <property type="evidence" value="ECO:0007669"/>
    <property type="project" value="UniProtKB-KW"/>
</dbReference>
<keyword evidence="3" id="KW-0408">Iron</keyword>
<dbReference type="eggNOG" id="arCOG02674">
    <property type="taxonomic scope" value="Archaea"/>
</dbReference>
<keyword evidence="2" id="KW-0560">Oxidoreductase</keyword>
<reference evidence="7 8" key="1">
    <citation type="journal article" date="2010" name="Stand. Genomic Sci.">
        <title>Complete genome sequence of Methanoplanus petrolearius type strain (SEBR 4847).</title>
        <authorList>
            <person name="Brambilla E."/>
            <person name="Djao O.D."/>
            <person name="Daligault H."/>
            <person name="Lapidus A."/>
            <person name="Lucas S."/>
            <person name="Hammon N."/>
            <person name="Nolan M."/>
            <person name="Tice H."/>
            <person name="Cheng J.F."/>
            <person name="Han C."/>
            <person name="Tapia R."/>
            <person name="Goodwin L."/>
            <person name="Pitluck S."/>
            <person name="Liolios K."/>
            <person name="Ivanova N."/>
            <person name="Mavromatis K."/>
            <person name="Mikhailova N."/>
            <person name="Pati A."/>
            <person name="Chen A."/>
            <person name="Palaniappan K."/>
            <person name="Land M."/>
            <person name="Hauser L."/>
            <person name="Chang Y.J."/>
            <person name="Jeffries C.D."/>
            <person name="Rohde M."/>
            <person name="Spring S."/>
            <person name="Sikorski J."/>
            <person name="Goker M."/>
            <person name="Woyke T."/>
            <person name="Bristow J."/>
            <person name="Eisen J.A."/>
            <person name="Markowitz V."/>
            <person name="Hugenholtz P."/>
            <person name="Kyrpides N.C."/>
            <person name="Klenk H.P."/>
        </authorList>
    </citation>
    <scope>NUCLEOTIDE SEQUENCE [LARGE SCALE GENOMIC DNA]</scope>
    <source>
        <strain evidence="8">DSM 11571 / OCM 486 / SEBR 4847</strain>
    </source>
</reference>
<dbReference type="Gene3D" id="3.40.228.10">
    <property type="entry name" value="Dimethylsulfoxide Reductase, domain 2"/>
    <property type="match status" value="1"/>
</dbReference>
<evidence type="ECO:0000256" key="4">
    <source>
        <dbReference type="ARBA" id="ARBA00023014"/>
    </source>
</evidence>
<dbReference type="GO" id="GO:0051536">
    <property type="term" value="F:iron-sulfur cluster binding"/>
    <property type="evidence" value="ECO:0007669"/>
    <property type="project" value="UniProtKB-KW"/>
</dbReference>
<dbReference type="GO" id="GO:0003954">
    <property type="term" value="F:NADH dehydrogenase activity"/>
    <property type="evidence" value="ECO:0007669"/>
    <property type="project" value="TreeGrafter"/>
</dbReference>
<protein>
    <submittedName>
        <fullName evidence="7">Formylmethanofuran dehydrogenase subunit B</fullName>
    </submittedName>
</protein>
<dbReference type="Pfam" id="PF00384">
    <property type="entry name" value="Molybdopterin"/>
    <property type="match status" value="1"/>
</dbReference>
<dbReference type="CDD" id="cd02761">
    <property type="entry name" value="MopB_FmdB-FwdB"/>
    <property type="match status" value="1"/>
</dbReference>
<dbReference type="STRING" id="679926.Mpet_2436"/>
<dbReference type="GO" id="GO:0015948">
    <property type="term" value="P:methanogenesis"/>
    <property type="evidence" value="ECO:0007669"/>
    <property type="project" value="InterPro"/>
</dbReference>
<keyword evidence="1" id="KW-0479">Metal-binding</keyword>
<sequence>MKLVMTSGRTIRQGEQLYYKDHPEYTAQTSLCYINPLDLLGIGVDDGQKVKISSEAGETIFKAVSCADILQGMVFIPVGPHANYILHSKTHGTGAPDYKWVNVDVVPAGEDEEILTAWEILEHEGGCRFDIGDPVCVTKSPCGDCVIDDVVCPLCGCLCDDIRVTIKDNQITGVDNGCSLSNGKFTARGRLKEPIMRDGSGWKNISYDEAIDYTANMLLDADRPLIFGFSGTYGEAQCMGISIAEMAGAVIDNCSSICHGPSIMAIQEVGHPGCTLGQIKNRADVIVYWGSNPIESHPRHMSRYSTYADGFFLNNAFRERKLIVVDIRETDIAKNADEFIQIKPGGDYAVFSALRAIVRGKRDVIPPMVAGVKREQLFRVADMLLKAKFGVFFTGIGLTESPGKYKNVRNGVELVDELSRHTKFTLTPMRGHWNVYGTNQTFAYLGGYPYAIDYSRGTAFYNPGETSAVDLLRRKEADACIIIGSDPGAHFPRECVRRLSEIPCVVIDPFVALSTAVANVHIPVAACGIDAEGTGYRLDALPLWVKKVLEPTMPNDLEVLTRIYNIIKEAKGL</sequence>
<proteinExistence type="predicted"/>
<accession>E1RED9</accession>
<dbReference type="GO" id="GO:0018493">
    <property type="term" value="F:formylmethanofuran dehydrogenase activity"/>
    <property type="evidence" value="ECO:0007669"/>
    <property type="project" value="InterPro"/>
</dbReference>
<keyword evidence="8" id="KW-1185">Reference proteome</keyword>
<feature type="domain" description="Molybdopterin dinucleotide-binding" evidence="6">
    <location>
        <begin position="3"/>
        <end position="89"/>
    </location>
</feature>
<dbReference type="SUPFAM" id="SSF53706">
    <property type="entry name" value="Formate dehydrogenase/DMSO reductase, domains 1-3"/>
    <property type="match status" value="1"/>
</dbReference>
<dbReference type="SUPFAM" id="SSF50692">
    <property type="entry name" value="ADC-like"/>
    <property type="match status" value="1"/>
</dbReference>
<gene>
    <name evidence="7" type="ordered locus">Mpet_2436</name>
</gene>
<dbReference type="InterPro" id="IPR009010">
    <property type="entry name" value="Asp_de-COase-like_dom_sf"/>
</dbReference>
<dbReference type="InterPro" id="IPR050123">
    <property type="entry name" value="Prok_molybdopt-oxidoreductase"/>
</dbReference>
<dbReference type="GO" id="GO:0022904">
    <property type="term" value="P:respiratory electron transport chain"/>
    <property type="evidence" value="ECO:0007669"/>
    <property type="project" value="TreeGrafter"/>
</dbReference>
<dbReference type="InterPro" id="IPR006656">
    <property type="entry name" value="Mopterin_OxRdtase"/>
</dbReference>
<dbReference type="HOGENOM" id="CLU_034348_0_0_2"/>
<dbReference type="KEGG" id="mpi:Mpet_2436"/>
<evidence type="ECO:0000313" key="8">
    <source>
        <dbReference type="Proteomes" id="UP000006565"/>
    </source>
</evidence>
<organism evidence="7 8">
    <name type="scientific">Methanolacinia petrolearia (strain DSM 11571 / OCM 486 / SEBR 4847)</name>
    <name type="common">Methanoplanus petrolearius</name>
    <dbReference type="NCBI Taxonomy" id="679926"/>
    <lineage>
        <taxon>Archaea</taxon>
        <taxon>Methanobacteriati</taxon>
        <taxon>Methanobacteriota</taxon>
        <taxon>Stenosarchaea group</taxon>
        <taxon>Methanomicrobia</taxon>
        <taxon>Methanomicrobiales</taxon>
        <taxon>Methanomicrobiaceae</taxon>
        <taxon>Methanolacinia</taxon>
    </lineage>
</organism>